<feature type="non-terminal residue" evidence="2">
    <location>
        <position position="194"/>
    </location>
</feature>
<gene>
    <name evidence="2" type="ORF">H9892_03690</name>
</gene>
<proteinExistence type="predicted"/>
<protein>
    <recommendedName>
        <fullName evidence="1">ATP-dependent helicase/deoxyribonuclease subunit B N-terminal domain-containing protein</fullName>
    </recommendedName>
</protein>
<name>A0A9D1TR35_9FIRM</name>
<dbReference type="Proteomes" id="UP000823990">
    <property type="component" value="Unassembled WGS sequence"/>
</dbReference>
<dbReference type="Pfam" id="PF21445">
    <property type="entry name" value="ADDB_N"/>
    <property type="match status" value="1"/>
</dbReference>
<dbReference type="EMBL" id="DXHS01000065">
    <property type="protein sequence ID" value="HIW02420.1"/>
    <property type="molecule type" value="Genomic_DNA"/>
</dbReference>
<dbReference type="InterPro" id="IPR049035">
    <property type="entry name" value="ADDB_N"/>
</dbReference>
<reference evidence="2" key="1">
    <citation type="journal article" date="2021" name="PeerJ">
        <title>Extensive microbial diversity within the chicken gut microbiome revealed by metagenomics and culture.</title>
        <authorList>
            <person name="Gilroy R."/>
            <person name="Ravi A."/>
            <person name="Getino M."/>
            <person name="Pursley I."/>
            <person name="Horton D.L."/>
            <person name="Alikhan N.F."/>
            <person name="Baker D."/>
            <person name="Gharbi K."/>
            <person name="Hall N."/>
            <person name="Watson M."/>
            <person name="Adriaenssens E.M."/>
            <person name="Foster-Nyarko E."/>
            <person name="Jarju S."/>
            <person name="Secka A."/>
            <person name="Antonio M."/>
            <person name="Oren A."/>
            <person name="Chaudhuri R.R."/>
            <person name="La Ragione R."/>
            <person name="Hildebrand F."/>
            <person name="Pallen M.J."/>
        </authorList>
    </citation>
    <scope>NUCLEOTIDE SEQUENCE</scope>
    <source>
        <strain evidence="2">12435</strain>
    </source>
</reference>
<feature type="domain" description="ATP-dependent helicase/deoxyribonuclease subunit B N-terminal" evidence="1">
    <location>
        <begin position="28"/>
        <end position="189"/>
    </location>
</feature>
<dbReference type="AlphaFoldDB" id="A0A9D1TR35"/>
<accession>A0A9D1TR35</accession>
<organism evidence="2 3">
    <name type="scientific">Candidatus Protoclostridium stercorigallinarum</name>
    <dbReference type="NCBI Taxonomy" id="2838741"/>
    <lineage>
        <taxon>Bacteria</taxon>
        <taxon>Bacillati</taxon>
        <taxon>Bacillota</taxon>
        <taxon>Clostridia</taxon>
        <taxon>Candidatus Protoclostridium</taxon>
    </lineage>
</organism>
<reference evidence="2" key="2">
    <citation type="submission" date="2021-04" db="EMBL/GenBank/DDBJ databases">
        <authorList>
            <person name="Gilroy R."/>
        </authorList>
    </citation>
    <scope>NUCLEOTIDE SEQUENCE</scope>
    <source>
        <strain evidence="2">12435</strain>
    </source>
</reference>
<comment type="caution">
    <text evidence="2">The sequence shown here is derived from an EMBL/GenBank/DDBJ whole genome shotgun (WGS) entry which is preliminary data.</text>
</comment>
<evidence type="ECO:0000313" key="2">
    <source>
        <dbReference type="EMBL" id="HIW02420.1"/>
    </source>
</evidence>
<evidence type="ECO:0000313" key="3">
    <source>
        <dbReference type="Proteomes" id="UP000823990"/>
    </source>
</evidence>
<sequence>MKKNFLFPSFSAALSAVTDDISRRRIDLKRRHIVIVPDRCTLTAERALCARLGGAFDAYVTTWSRLTRTGDAGYLPRKGSVMLVRKILADCHDKLKCYSRSWQAKGFASRMYDVIGQLSVCGLRPEDIVTDDGGKSEDIALVYSEYLKATAGELTDASGRMVMLARTLEDTDLVRNAVVYVACFDSYTALMERV</sequence>
<evidence type="ECO:0000259" key="1">
    <source>
        <dbReference type="Pfam" id="PF21445"/>
    </source>
</evidence>